<keyword evidence="1" id="KW-0732">Signal</keyword>
<keyword evidence="4" id="KW-1185">Reference proteome</keyword>
<name>A0A8J4A9F9_9ACTN</name>
<feature type="domain" description="DUF1023" evidence="2">
    <location>
        <begin position="137"/>
        <end position="313"/>
    </location>
</feature>
<dbReference type="Proteomes" id="UP000614996">
    <property type="component" value="Unassembled WGS sequence"/>
</dbReference>
<dbReference type="RefSeq" id="WP_207125204.1">
    <property type="nucleotide sequence ID" value="NZ_BOPO01000045.1"/>
</dbReference>
<feature type="signal peptide" evidence="1">
    <location>
        <begin position="1"/>
        <end position="26"/>
    </location>
</feature>
<feature type="chain" id="PRO_5039212212" description="DUF1023 domain-containing protein" evidence="1">
    <location>
        <begin position="27"/>
        <end position="368"/>
    </location>
</feature>
<reference evidence="4" key="1">
    <citation type="journal article" date="2021" name="Int. J. Syst. Evol. Microbiol.">
        <title>Actinocatenispora comari sp. nov., an endophytic actinomycete isolated from aerial parts of Comarum salesowianum.</title>
        <authorList>
            <person name="Oyunbileg N."/>
            <person name="Iizaka Y."/>
            <person name="Hamada M."/>
            <person name="Davaapurev B.O."/>
            <person name="Fukumoto A."/>
            <person name="Tsetseg B."/>
            <person name="Kato F."/>
            <person name="Tamura T."/>
            <person name="Batkhuu J."/>
            <person name="Anzai Y."/>
        </authorList>
    </citation>
    <scope>NUCLEOTIDE SEQUENCE [LARGE SCALE GENOMIC DNA]</scope>
    <source>
        <strain evidence="4">NUM-2625</strain>
    </source>
</reference>
<evidence type="ECO:0000313" key="4">
    <source>
        <dbReference type="Proteomes" id="UP000614996"/>
    </source>
</evidence>
<sequence>MRQRQGPVWRWVRRAALLSATGLALALPATTALFTPGPAIASMPVTTADRAWLGDRVDGRALPDPRTATPAEVAAFFRHLSRHDAVALTDRYPSVVGNLDGAPVRLRYRANRAAMGAAGGEFAGWAAQGRQIIEFDQRAGGRVAEVFGDLSRADRIAVIVPGVGNRPATFDRATAAHPYRSPHAQAAQLYRQATATAPAARVAVVAWLGYRPPPDLGRGAAREELARAGAAALVRFTAGLATVRPRAAITVVGHSYGSVVAGLAAHRFPPQVGDVAVVGSPGMGVDRAADLHTRARVWAGCAGDDWIRDVPDVQLLGVGHGTAPTDPEFGAHVFGTAGVHAHDQYFAPGTESLTNLTAILLGRDRTVR</sequence>
<gene>
    <name evidence="3" type="ORF">NUM_27150</name>
</gene>
<comment type="caution">
    <text evidence="3">The sequence shown here is derived from an EMBL/GenBank/DDBJ whole genome shotgun (WGS) entry which is preliminary data.</text>
</comment>
<dbReference type="SUPFAM" id="SSF53474">
    <property type="entry name" value="alpha/beta-Hydrolases"/>
    <property type="match status" value="1"/>
</dbReference>
<accession>A0A8J4A9F9</accession>
<proteinExistence type="predicted"/>
<dbReference type="Gene3D" id="3.40.50.1820">
    <property type="entry name" value="alpha/beta hydrolase"/>
    <property type="match status" value="1"/>
</dbReference>
<protein>
    <recommendedName>
        <fullName evidence="2">DUF1023 domain-containing protein</fullName>
    </recommendedName>
</protein>
<organism evidence="3 4">
    <name type="scientific">Actinocatenispora comari</name>
    <dbReference type="NCBI Taxonomy" id="2807577"/>
    <lineage>
        <taxon>Bacteria</taxon>
        <taxon>Bacillati</taxon>
        <taxon>Actinomycetota</taxon>
        <taxon>Actinomycetes</taxon>
        <taxon>Micromonosporales</taxon>
        <taxon>Micromonosporaceae</taxon>
        <taxon>Actinocatenispora</taxon>
    </lineage>
</organism>
<dbReference type="InterPro" id="IPR029058">
    <property type="entry name" value="AB_hydrolase_fold"/>
</dbReference>
<dbReference type="EMBL" id="BOPO01000045">
    <property type="protein sequence ID" value="GIL27461.1"/>
    <property type="molecule type" value="Genomic_DNA"/>
</dbReference>
<evidence type="ECO:0000259" key="2">
    <source>
        <dbReference type="Pfam" id="PF06259"/>
    </source>
</evidence>
<dbReference type="AlphaFoldDB" id="A0A8J4A9F9"/>
<evidence type="ECO:0000256" key="1">
    <source>
        <dbReference type="SAM" id="SignalP"/>
    </source>
</evidence>
<dbReference type="Pfam" id="PF06259">
    <property type="entry name" value="Abhydrolase_8"/>
    <property type="match status" value="1"/>
</dbReference>
<evidence type="ECO:0000313" key="3">
    <source>
        <dbReference type="EMBL" id="GIL27461.1"/>
    </source>
</evidence>
<dbReference type="InterPro" id="IPR010427">
    <property type="entry name" value="DUF1023"/>
</dbReference>